<organism evidence="1 2">
    <name type="scientific">Paenibacillus etheri</name>
    <dbReference type="NCBI Taxonomy" id="1306852"/>
    <lineage>
        <taxon>Bacteria</taxon>
        <taxon>Bacillati</taxon>
        <taxon>Bacillota</taxon>
        <taxon>Bacilli</taxon>
        <taxon>Bacillales</taxon>
        <taxon>Paenibacillaceae</taxon>
        <taxon>Paenibacillus</taxon>
    </lineage>
</organism>
<keyword evidence="2" id="KW-1185">Reference proteome</keyword>
<gene>
    <name evidence="1" type="ORF">UQ64_21695</name>
</gene>
<dbReference type="Proteomes" id="UP000054709">
    <property type="component" value="Unassembled WGS sequence"/>
</dbReference>
<accession>A0A0W1AV95</accession>
<evidence type="ECO:0000313" key="2">
    <source>
        <dbReference type="Proteomes" id="UP000054709"/>
    </source>
</evidence>
<name>A0A0W1AV95_9BACL</name>
<sequence length="65" mass="7458">MNQAKSAWTAHGDEKFLGFSFKSDKESKVRIAKQSFQKAKARIREITSRKKAMRKEELESKGLSP</sequence>
<proteinExistence type="predicted"/>
<reference evidence="1 2" key="1">
    <citation type="journal article" date="2015" name="Int. Biodeterior. Biodegradation">
        <title>Physiological and genetic screening methods for the isolation of methyl tert-butyl ether-degrading bacteria for bioremediation purposes.</title>
        <authorList>
            <person name="Guisado I.M."/>
            <person name="Purswani J."/>
            <person name="Gonzalez Lopez J."/>
            <person name="Pozo C."/>
        </authorList>
    </citation>
    <scope>NUCLEOTIDE SEQUENCE [LARGE SCALE GENOMIC DNA]</scope>
    <source>
        <strain evidence="1 2">SH7</strain>
    </source>
</reference>
<protein>
    <submittedName>
        <fullName evidence="1">Uncharacterized protein</fullName>
    </submittedName>
</protein>
<dbReference type="EMBL" id="LCZJ02000029">
    <property type="protein sequence ID" value="KTD85254.1"/>
    <property type="molecule type" value="Genomic_DNA"/>
</dbReference>
<comment type="caution">
    <text evidence="1">The sequence shown here is derived from an EMBL/GenBank/DDBJ whole genome shotgun (WGS) entry which is preliminary data.</text>
</comment>
<evidence type="ECO:0000313" key="1">
    <source>
        <dbReference type="EMBL" id="KTD85254.1"/>
    </source>
</evidence>
<dbReference type="AlphaFoldDB" id="A0A0W1AV95"/>